<comment type="caution">
    <text evidence="1">The sequence shown here is derived from an EMBL/GenBank/DDBJ whole genome shotgun (WGS) entry which is preliminary data.</text>
</comment>
<accession>A0A3M9X0D1</accession>
<evidence type="ECO:0000313" key="2">
    <source>
        <dbReference type="Proteomes" id="UP000275436"/>
    </source>
</evidence>
<evidence type="ECO:0000313" key="1">
    <source>
        <dbReference type="EMBL" id="RNJ41479.1"/>
    </source>
</evidence>
<reference evidence="1 2" key="1">
    <citation type="journal article" date="2018" name="Mol. Plant Microbe Interact.">
        <title>Taxonomically Different Co-Microsymbionts of a Relict Legume, Oxytropis popoviana, Have Complementary Sets of Symbiotic Genes and Together Increase the Efficiency of Plant Nodulation.</title>
        <authorList>
            <person name="Safronova V."/>
            <person name="Belimov A."/>
            <person name="Sazanova A."/>
            <person name="Chirak E."/>
            <person name="Verkhozina A."/>
            <person name="Kuznetsova I."/>
            <person name="Andronov E."/>
            <person name="Puhalsky J."/>
            <person name="Tikhonovich I."/>
        </authorList>
    </citation>
    <scope>NUCLEOTIDE SEQUENCE [LARGE SCALE GENOMIC DNA]</scope>
    <source>
        <strain evidence="1 2">Opo-235</strain>
    </source>
</reference>
<name>A0A3M9X0D1_9HYPH</name>
<protein>
    <submittedName>
        <fullName evidence="1">Uncharacterized protein</fullName>
    </submittedName>
</protein>
<organism evidence="1 2">
    <name type="scientific">Mesorhizobium japonicum</name>
    <dbReference type="NCBI Taxonomy" id="2066070"/>
    <lineage>
        <taxon>Bacteria</taxon>
        <taxon>Pseudomonadati</taxon>
        <taxon>Pseudomonadota</taxon>
        <taxon>Alphaproteobacteria</taxon>
        <taxon>Hyphomicrobiales</taxon>
        <taxon>Phyllobacteriaceae</taxon>
        <taxon>Mesorhizobium</taxon>
    </lineage>
</organism>
<proteinExistence type="predicted"/>
<dbReference type="AlphaFoldDB" id="A0A3M9X0D1"/>
<dbReference type="Proteomes" id="UP000275436">
    <property type="component" value="Unassembled WGS sequence"/>
</dbReference>
<dbReference type="EMBL" id="QKOD01000019">
    <property type="protein sequence ID" value="RNJ41479.1"/>
    <property type="molecule type" value="Genomic_DNA"/>
</dbReference>
<sequence>MGLLVAAVRSILGFPGDCDIAADCNALAGEMGICPSHMVRLHWIHDVAKSTLGKREGDRIWRGKYARAMMILRLAEELAVSISMSAPMPADRR</sequence>
<gene>
    <name evidence="1" type="ORF">DNR46_33980</name>
</gene>